<feature type="compositionally biased region" description="Basic residues" evidence="1">
    <location>
        <begin position="558"/>
        <end position="567"/>
    </location>
</feature>
<dbReference type="Proteomes" id="UP001208689">
    <property type="component" value="Chromosome"/>
</dbReference>
<dbReference type="InterPro" id="IPR050550">
    <property type="entry name" value="SEC23_SEC24_subfamily"/>
</dbReference>
<dbReference type="PANTHER" id="PTHR13803">
    <property type="entry name" value="SEC24-RELATED PROTEIN"/>
    <property type="match status" value="1"/>
</dbReference>
<evidence type="ECO:0000313" key="3">
    <source>
        <dbReference type="EMBL" id="UYP46956.1"/>
    </source>
</evidence>
<organism evidence="3 4">
    <name type="scientific">Candidatus Lokiarchaeum ossiferum</name>
    <dbReference type="NCBI Taxonomy" id="2951803"/>
    <lineage>
        <taxon>Archaea</taxon>
        <taxon>Promethearchaeati</taxon>
        <taxon>Promethearchaeota</taxon>
        <taxon>Promethearchaeia</taxon>
        <taxon>Promethearchaeales</taxon>
        <taxon>Promethearchaeaceae</taxon>
        <taxon>Candidatus Lokiarchaeum</taxon>
    </lineage>
</organism>
<proteinExistence type="predicted"/>
<evidence type="ECO:0000256" key="1">
    <source>
        <dbReference type="SAM" id="MobiDB-lite"/>
    </source>
</evidence>
<dbReference type="Gene3D" id="3.40.50.410">
    <property type="entry name" value="von Willebrand factor, type A domain"/>
    <property type="match status" value="1"/>
</dbReference>
<reference evidence="3" key="1">
    <citation type="submission" date="2022-09" db="EMBL/GenBank/DDBJ databases">
        <title>Actin cytoskeleton and complex cell architecture in an #Asgard archaeon.</title>
        <authorList>
            <person name="Ponce Toledo R.I."/>
            <person name="Schleper C."/>
            <person name="Rodrigues Oliveira T."/>
            <person name="Wollweber F."/>
            <person name="Xu J."/>
            <person name="Rittmann S."/>
            <person name="Klingl A."/>
            <person name="Pilhofer M."/>
        </authorList>
    </citation>
    <scope>NUCLEOTIDE SEQUENCE</scope>
    <source>
        <strain evidence="3">B-35</strain>
    </source>
</reference>
<evidence type="ECO:0000313" key="4">
    <source>
        <dbReference type="Proteomes" id="UP001208689"/>
    </source>
</evidence>
<accession>A0ABY6HU61</accession>
<sequence>MFKFSFGKVSRQVEKPEDFPLITALNFGELSTAKEIQDQPIICSFCNSILTNQSHLQKSGENFTYKCEFCLKENSVSHDQALHLLKDGIEPESTDVSSMEDMAFLLEEIRKEEDDALSKMKMEKTISGFPIQVAVIDVSGSMAGGKLEAVKHALVQNIHQLTADFPATKFVLIPFSSDVFIYPTPEKQIIVEDGPLFFKENKMEKEIARIVEKYPFQPIEKIYEGWTKIVKNMTDRSMTALGPGLFMGIQTIIASQKSQAKKTGGKVILLTDGLANVGLGSIENSLGKDSKDAGFYSNIAKRCLENNIIVDMVGVREQGGGNSVALDVIGKVTDYTGGQMLFITADQVESAFGSFHRTNYIARNVVMRIYSPEFLVLEEIQGAEVLQSLDKIKRGDPIKLGAFYPDREIYLKFQQKDTKLPVGTKIPVQIQLEYLDTQGNRKMRINRQEIEIAPDMENFKKAYSPKIATAFELSKASKLRSKGDIKFAEAQVHQTMARNVSLGGQYDMDISELNELVQDEMDEWKSEEAQAVEQKISDKKSFYAAMGQSRSRSSYNAKLKRMRKKKK</sequence>
<protein>
    <recommendedName>
        <fullName evidence="2">VWFA domain-containing protein</fullName>
    </recommendedName>
</protein>
<name>A0ABY6HU61_9ARCH</name>
<dbReference type="InterPro" id="IPR002035">
    <property type="entry name" value="VWF_A"/>
</dbReference>
<feature type="domain" description="VWFA" evidence="2">
    <location>
        <begin position="133"/>
        <end position="365"/>
    </location>
</feature>
<dbReference type="EMBL" id="CP104013">
    <property type="protein sequence ID" value="UYP46956.1"/>
    <property type="molecule type" value="Genomic_DNA"/>
</dbReference>
<feature type="region of interest" description="Disordered" evidence="1">
    <location>
        <begin position="543"/>
        <end position="567"/>
    </location>
</feature>
<dbReference type="Pfam" id="PF04811">
    <property type="entry name" value="Sec23_trunk"/>
    <property type="match status" value="1"/>
</dbReference>
<dbReference type="InterPro" id="IPR036465">
    <property type="entry name" value="vWFA_dom_sf"/>
</dbReference>
<keyword evidence="4" id="KW-1185">Reference proteome</keyword>
<evidence type="ECO:0000259" key="2">
    <source>
        <dbReference type="PROSITE" id="PS50234"/>
    </source>
</evidence>
<gene>
    <name evidence="3" type="ORF">NEF87_003241</name>
</gene>
<dbReference type="SUPFAM" id="SSF53300">
    <property type="entry name" value="vWA-like"/>
    <property type="match status" value="1"/>
</dbReference>
<dbReference type="PANTHER" id="PTHR13803:SF36">
    <property type="entry name" value="TYPE A VON WILLEBRAND FACTOR DOMAIN-CONTAINING PROTEIN"/>
    <property type="match status" value="1"/>
</dbReference>
<dbReference type="InterPro" id="IPR006896">
    <property type="entry name" value="Sec23/24_trunk_dom"/>
</dbReference>
<dbReference type="PROSITE" id="PS50234">
    <property type="entry name" value="VWFA"/>
    <property type="match status" value="1"/>
</dbReference>